<keyword evidence="4 8" id="KW-0418">Kinase</keyword>
<name>A0ABZ2KL78_9BACT</name>
<dbReference type="Pfam" id="PF00370">
    <property type="entry name" value="FGGY_N"/>
    <property type="match status" value="1"/>
</dbReference>
<evidence type="ECO:0000256" key="1">
    <source>
        <dbReference type="ARBA" id="ARBA00009156"/>
    </source>
</evidence>
<evidence type="ECO:0000256" key="3">
    <source>
        <dbReference type="ARBA" id="ARBA00022741"/>
    </source>
</evidence>
<dbReference type="InterPro" id="IPR000577">
    <property type="entry name" value="Carb_kinase_FGGY"/>
</dbReference>
<evidence type="ECO:0000256" key="2">
    <source>
        <dbReference type="ARBA" id="ARBA00022679"/>
    </source>
</evidence>
<reference evidence="8 9" key="1">
    <citation type="submission" date="2021-12" db="EMBL/GenBank/DDBJ databases">
        <title>Discovery of the Pendulisporaceae a myxobacterial family with distinct sporulation behavior and unique specialized metabolism.</title>
        <authorList>
            <person name="Garcia R."/>
            <person name="Popoff A."/>
            <person name="Bader C.D."/>
            <person name="Loehr J."/>
            <person name="Walesch S."/>
            <person name="Walt C."/>
            <person name="Boldt J."/>
            <person name="Bunk B."/>
            <person name="Haeckl F.J.F.P.J."/>
            <person name="Gunesch A.P."/>
            <person name="Birkelbach J."/>
            <person name="Nuebel U."/>
            <person name="Pietschmann T."/>
            <person name="Bach T."/>
            <person name="Mueller R."/>
        </authorList>
    </citation>
    <scope>NUCLEOTIDE SEQUENCE [LARGE SCALE GENOMIC DNA]</scope>
    <source>
        <strain evidence="8 9">MSr12523</strain>
    </source>
</reference>
<evidence type="ECO:0000313" key="8">
    <source>
        <dbReference type="EMBL" id="WXA98078.1"/>
    </source>
</evidence>
<dbReference type="InterPro" id="IPR018484">
    <property type="entry name" value="FGGY_N"/>
</dbReference>
<dbReference type="InterPro" id="IPR018485">
    <property type="entry name" value="FGGY_C"/>
</dbReference>
<dbReference type="InterPro" id="IPR043129">
    <property type="entry name" value="ATPase_NBD"/>
</dbReference>
<evidence type="ECO:0000259" key="7">
    <source>
        <dbReference type="Pfam" id="PF02782"/>
    </source>
</evidence>
<sequence length="485" mass="51276">MSDLVLAVDQGTSATKALLVGRDGNVVARASVKIGEAHPAPGWVEQSAEEIHRSVKDAIEACLNGHDVERVAAVGLSTQRESLVLWERASGTPLGPMLSWQDQRTEAECTRLRSEGVAEQVRAVSGLPLDPMFSALKARWLLDHYDPARTRSARGELRLGTVDSWLLGRCGAQHLIEVGNAARTQLLDVRARRWDPTLLDVFGVPIEVLPAIAPSQGPFPSAGGLHPALNEVPIAAVMGDSHAALFGHAGWRPGQVKATYGTGSSVMGLLPEGHAEVPGGMCLTIAWDAGTPAYALEGNIRATGATLMWLANFAGTTPAKLAELAATAQSDGVHIVPGFTGLGAPWWDGSATGLLSGLTLGTGVAQAARAAFESIAFQVEDVVATMNDVTTLLADGGPAANPVLMQLQADTSGRIVQCAESVDLSALGAAHLAGLTAGIWSWSDLEEMPRARRVYTPREAETSRRARLAAWHRALARSRYRMEET</sequence>
<dbReference type="RefSeq" id="WP_394848690.1">
    <property type="nucleotide sequence ID" value="NZ_CP089982.1"/>
</dbReference>
<dbReference type="PANTHER" id="PTHR10196:SF69">
    <property type="entry name" value="GLYCEROL KINASE"/>
    <property type="match status" value="1"/>
</dbReference>
<keyword evidence="2" id="KW-0808">Transferase</keyword>
<gene>
    <name evidence="8" type="ORF">LZC95_14700</name>
</gene>
<dbReference type="CDD" id="cd07769">
    <property type="entry name" value="ASKHA_NBD_FGGY_GK"/>
    <property type="match status" value="1"/>
</dbReference>
<accession>A0ABZ2KL78</accession>
<keyword evidence="5" id="KW-0067">ATP-binding</keyword>
<feature type="domain" description="Carbohydrate kinase FGGY C-terminal" evidence="7">
    <location>
        <begin position="257"/>
        <end position="435"/>
    </location>
</feature>
<protein>
    <submittedName>
        <fullName evidence="8">Glycerol kinase</fullName>
    </submittedName>
</protein>
<dbReference type="GO" id="GO:0016301">
    <property type="term" value="F:kinase activity"/>
    <property type="evidence" value="ECO:0007669"/>
    <property type="project" value="UniProtKB-KW"/>
</dbReference>
<keyword evidence="9" id="KW-1185">Reference proteome</keyword>
<evidence type="ECO:0000256" key="4">
    <source>
        <dbReference type="ARBA" id="ARBA00022777"/>
    </source>
</evidence>
<dbReference type="Pfam" id="PF02782">
    <property type="entry name" value="FGGY_C"/>
    <property type="match status" value="1"/>
</dbReference>
<dbReference type="PIRSF" id="PIRSF000538">
    <property type="entry name" value="GlpK"/>
    <property type="match status" value="1"/>
</dbReference>
<keyword evidence="3" id="KW-0547">Nucleotide-binding</keyword>
<dbReference type="EMBL" id="CP089982">
    <property type="protein sequence ID" value="WXA98078.1"/>
    <property type="molecule type" value="Genomic_DNA"/>
</dbReference>
<comment type="similarity">
    <text evidence="1">Belongs to the FGGY kinase family.</text>
</comment>
<evidence type="ECO:0000259" key="6">
    <source>
        <dbReference type="Pfam" id="PF00370"/>
    </source>
</evidence>
<dbReference type="Proteomes" id="UP001379533">
    <property type="component" value="Chromosome"/>
</dbReference>
<evidence type="ECO:0000313" key="9">
    <source>
        <dbReference type="Proteomes" id="UP001379533"/>
    </source>
</evidence>
<organism evidence="8 9">
    <name type="scientific">Pendulispora brunnea</name>
    <dbReference type="NCBI Taxonomy" id="2905690"/>
    <lineage>
        <taxon>Bacteria</taxon>
        <taxon>Pseudomonadati</taxon>
        <taxon>Myxococcota</taxon>
        <taxon>Myxococcia</taxon>
        <taxon>Myxococcales</taxon>
        <taxon>Sorangiineae</taxon>
        <taxon>Pendulisporaceae</taxon>
        <taxon>Pendulispora</taxon>
    </lineage>
</organism>
<dbReference type="SUPFAM" id="SSF53067">
    <property type="entry name" value="Actin-like ATPase domain"/>
    <property type="match status" value="2"/>
</dbReference>
<evidence type="ECO:0000256" key="5">
    <source>
        <dbReference type="ARBA" id="ARBA00022840"/>
    </source>
</evidence>
<dbReference type="Gene3D" id="3.30.420.40">
    <property type="match status" value="2"/>
</dbReference>
<dbReference type="PANTHER" id="PTHR10196">
    <property type="entry name" value="SUGAR KINASE"/>
    <property type="match status" value="1"/>
</dbReference>
<proteinExistence type="inferred from homology"/>
<feature type="domain" description="Carbohydrate kinase FGGY N-terminal" evidence="6">
    <location>
        <begin position="5"/>
        <end position="247"/>
    </location>
</feature>